<evidence type="ECO:0000313" key="2">
    <source>
        <dbReference type="EMBL" id="SVD97115.1"/>
    </source>
</evidence>
<dbReference type="Pfam" id="PF00378">
    <property type="entry name" value="ECH_1"/>
    <property type="match status" value="1"/>
</dbReference>
<dbReference type="EMBL" id="UINC01185421">
    <property type="protein sequence ID" value="SVD97115.1"/>
    <property type="molecule type" value="Genomic_DNA"/>
</dbReference>
<dbReference type="InterPro" id="IPR001753">
    <property type="entry name" value="Enoyl-CoA_hydra/iso"/>
</dbReference>
<gene>
    <name evidence="2" type="ORF">METZ01_LOCUS449969</name>
</gene>
<dbReference type="AlphaFoldDB" id="A0A382ZPV7"/>
<evidence type="ECO:0000256" key="1">
    <source>
        <dbReference type="ARBA" id="ARBA00005254"/>
    </source>
</evidence>
<dbReference type="CDD" id="cd06558">
    <property type="entry name" value="crotonase-like"/>
    <property type="match status" value="1"/>
</dbReference>
<dbReference type="GO" id="GO:0006635">
    <property type="term" value="P:fatty acid beta-oxidation"/>
    <property type="evidence" value="ECO:0007669"/>
    <property type="project" value="TreeGrafter"/>
</dbReference>
<accession>A0A382ZPV7</accession>
<name>A0A382ZPV7_9ZZZZ</name>
<protein>
    <recommendedName>
        <fullName evidence="3">Enoyl-CoA hydratase</fullName>
    </recommendedName>
</protein>
<sequence>QVAERDVPLVQRRRDAALGSRMIKAIQAIPQVTIAAIQGAALGGGACIPTACDFRIGANDCYCGYPEVNLGMNLMWHAVPLCVQLVGTARAKQMIMLGEKIPADTLYNWGFLDELVTREELPSATIAMAKRYADQPPVAVQMIKQSINQYCSALDSAVMHMDADQNLLTAGTEDRREGVNAFFEGRKARYTGD</sequence>
<dbReference type="InterPro" id="IPR018376">
    <property type="entry name" value="Enoyl-CoA_hyd/isom_CS"/>
</dbReference>
<evidence type="ECO:0008006" key="3">
    <source>
        <dbReference type="Google" id="ProtNLM"/>
    </source>
</evidence>
<dbReference type="Gene3D" id="3.90.226.10">
    <property type="entry name" value="2-enoyl-CoA Hydratase, Chain A, domain 1"/>
    <property type="match status" value="1"/>
</dbReference>
<comment type="similarity">
    <text evidence="1">Belongs to the enoyl-CoA hydratase/isomerase family.</text>
</comment>
<dbReference type="SUPFAM" id="SSF52096">
    <property type="entry name" value="ClpP/crotonase"/>
    <property type="match status" value="1"/>
</dbReference>
<reference evidence="2" key="1">
    <citation type="submission" date="2018-05" db="EMBL/GenBank/DDBJ databases">
        <authorList>
            <person name="Lanie J.A."/>
            <person name="Ng W.-L."/>
            <person name="Kazmierczak K.M."/>
            <person name="Andrzejewski T.M."/>
            <person name="Davidsen T.M."/>
            <person name="Wayne K.J."/>
            <person name="Tettelin H."/>
            <person name="Glass J.I."/>
            <person name="Rusch D."/>
            <person name="Podicherti R."/>
            <person name="Tsui H.-C.T."/>
            <person name="Winkler M.E."/>
        </authorList>
    </citation>
    <scope>NUCLEOTIDE SEQUENCE</scope>
</reference>
<dbReference type="PANTHER" id="PTHR11941:SF54">
    <property type="entry name" value="ENOYL-COA HYDRATASE, MITOCHONDRIAL"/>
    <property type="match status" value="1"/>
</dbReference>
<dbReference type="GO" id="GO:0003824">
    <property type="term" value="F:catalytic activity"/>
    <property type="evidence" value="ECO:0007669"/>
    <property type="project" value="InterPro"/>
</dbReference>
<dbReference type="InterPro" id="IPR029045">
    <property type="entry name" value="ClpP/crotonase-like_dom_sf"/>
</dbReference>
<dbReference type="PROSITE" id="PS00166">
    <property type="entry name" value="ENOYL_COA_HYDRATASE"/>
    <property type="match status" value="1"/>
</dbReference>
<organism evidence="2">
    <name type="scientific">marine metagenome</name>
    <dbReference type="NCBI Taxonomy" id="408172"/>
    <lineage>
        <taxon>unclassified sequences</taxon>
        <taxon>metagenomes</taxon>
        <taxon>ecological metagenomes</taxon>
    </lineage>
</organism>
<proteinExistence type="inferred from homology"/>
<feature type="non-terminal residue" evidence="2">
    <location>
        <position position="1"/>
    </location>
</feature>
<dbReference type="PANTHER" id="PTHR11941">
    <property type="entry name" value="ENOYL-COA HYDRATASE-RELATED"/>
    <property type="match status" value="1"/>
</dbReference>